<feature type="transmembrane region" description="Helical" evidence="2">
    <location>
        <begin position="248"/>
        <end position="267"/>
    </location>
</feature>
<dbReference type="AlphaFoldDB" id="A0AAE9E6W5"/>
<gene>
    <name evidence="3" type="ORF">L5515_002597</name>
</gene>
<organism evidence="3 4">
    <name type="scientific">Caenorhabditis briggsae</name>
    <dbReference type="NCBI Taxonomy" id="6238"/>
    <lineage>
        <taxon>Eukaryota</taxon>
        <taxon>Metazoa</taxon>
        <taxon>Ecdysozoa</taxon>
        <taxon>Nematoda</taxon>
        <taxon>Chromadorea</taxon>
        <taxon>Rhabditida</taxon>
        <taxon>Rhabditina</taxon>
        <taxon>Rhabditomorpha</taxon>
        <taxon>Rhabditoidea</taxon>
        <taxon>Rhabditidae</taxon>
        <taxon>Peloderinae</taxon>
        <taxon>Caenorhabditis</taxon>
    </lineage>
</organism>
<accession>A0AAE9E6W5</accession>
<feature type="transmembrane region" description="Helical" evidence="2">
    <location>
        <begin position="224"/>
        <end position="242"/>
    </location>
</feature>
<keyword evidence="4" id="KW-1185">Reference proteome</keyword>
<dbReference type="EMBL" id="CP092620">
    <property type="protein sequence ID" value="UMM14992.1"/>
    <property type="molecule type" value="Genomic_DNA"/>
</dbReference>
<reference evidence="3 4" key="1">
    <citation type="submission" date="2022-04" db="EMBL/GenBank/DDBJ databases">
        <title>Chromosome-level reference genomes for two strains of Caenorhabditis briggsae: an improved platform for comparative genomics.</title>
        <authorList>
            <person name="Stevens L."/>
            <person name="Andersen E."/>
        </authorList>
    </citation>
    <scope>NUCLEOTIDE SEQUENCE [LARGE SCALE GENOMIC DNA]</scope>
    <source>
        <strain evidence="3">VX34</strain>
        <tissue evidence="3">Whole-organism</tissue>
    </source>
</reference>
<dbReference type="Proteomes" id="UP000829354">
    <property type="component" value="Chromosome I"/>
</dbReference>
<feature type="transmembrane region" description="Helical" evidence="2">
    <location>
        <begin position="6"/>
        <end position="27"/>
    </location>
</feature>
<keyword evidence="1" id="KW-0175">Coiled coil</keyword>
<keyword evidence="2" id="KW-1133">Transmembrane helix</keyword>
<evidence type="ECO:0000313" key="4">
    <source>
        <dbReference type="Proteomes" id="UP000829354"/>
    </source>
</evidence>
<keyword evidence="2" id="KW-0812">Transmembrane</keyword>
<proteinExistence type="predicted"/>
<keyword evidence="2" id="KW-0472">Membrane</keyword>
<sequence length="310" mass="36712">MSGKTIFAVIECLIKFGMIGAISYGLYETYGTILWSGVLEDRENGRKTKVGSKKPKFRKTLEEALLLYFQKKISIFLYVDWALRKNATENEEGKSSGTVDESVKFADFEKKISSRQLVSELLRNNNQHHRHRLRQKWSKREAPMPFQPTILLRYFYNLMIQLDENAQNLKNEMKIAEKEIRNMIEVAEDMMFDFGEDSYKCDFYDLDKFEKNWKIWEKKSENPTFWVHIKLSMAAFLVGLIVETTVDAVFKPLISLLTFPFFSFLLFSRLQTTKWKFEKFEEKCDMLWAYVVFAFDLAHRAEENLEDDME</sequence>
<protein>
    <submittedName>
        <fullName evidence="3">Uncharacterized protein</fullName>
    </submittedName>
</protein>
<feature type="coiled-coil region" evidence="1">
    <location>
        <begin position="159"/>
        <end position="186"/>
    </location>
</feature>
<evidence type="ECO:0000313" key="3">
    <source>
        <dbReference type="EMBL" id="UMM14992.1"/>
    </source>
</evidence>
<evidence type="ECO:0000256" key="2">
    <source>
        <dbReference type="SAM" id="Phobius"/>
    </source>
</evidence>
<evidence type="ECO:0000256" key="1">
    <source>
        <dbReference type="SAM" id="Coils"/>
    </source>
</evidence>
<name>A0AAE9E6W5_CAEBR</name>